<evidence type="ECO:0000256" key="1">
    <source>
        <dbReference type="SAM" id="Phobius"/>
    </source>
</evidence>
<reference evidence="2 3" key="1">
    <citation type="submission" date="2020-01" db="EMBL/GenBank/DDBJ databases">
        <title>Spongiivirga citrea KCTC 32990T.</title>
        <authorList>
            <person name="Wang G."/>
        </authorList>
    </citation>
    <scope>NUCLEOTIDE SEQUENCE [LARGE SCALE GENOMIC DNA]</scope>
    <source>
        <strain evidence="2 3">KCTC 32990</strain>
    </source>
</reference>
<dbReference type="NCBIfam" id="TIGR02532">
    <property type="entry name" value="IV_pilin_GFxxxE"/>
    <property type="match status" value="1"/>
</dbReference>
<evidence type="ECO:0000313" key="3">
    <source>
        <dbReference type="Proteomes" id="UP000474296"/>
    </source>
</evidence>
<comment type="caution">
    <text evidence="2">The sequence shown here is derived from an EMBL/GenBank/DDBJ whole genome shotgun (WGS) entry which is preliminary data.</text>
</comment>
<keyword evidence="1" id="KW-0812">Transmembrane</keyword>
<name>A0A6M0CH14_9FLAO</name>
<dbReference type="SUPFAM" id="SSF54523">
    <property type="entry name" value="Pili subunits"/>
    <property type="match status" value="1"/>
</dbReference>
<keyword evidence="1" id="KW-1133">Transmembrane helix</keyword>
<dbReference type="Proteomes" id="UP000474296">
    <property type="component" value="Unassembled WGS sequence"/>
</dbReference>
<evidence type="ECO:0000313" key="2">
    <source>
        <dbReference type="EMBL" id="NER16772.1"/>
    </source>
</evidence>
<organism evidence="2 3">
    <name type="scientific">Spongiivirga citrea</name>
    <dbReference type="NCBI Taxonomy" id="1481457"/>
    <lineage>
        <taxon>Bacteria</taxon>
        <taxon>Pseudomonadati</taxon>
        <taxon>Bacteroidota</taxon>
        <taxon>Flavobacteriia</taxon>
        <taxon>Flavobacteriales</taxon>
        <taxon>Flavobacteriaceae</taxon>
        <taxon>Spongiivirga</taxon>
    </lineage>
</organism>
<feature type="transmembrane region" description="Helical" evidence="1">
    <location>
        <begin position="12"/>
        <end position="33"/>
    </location>
</feature>
<accession>A0A6M0CH14</accession>
<dbReference type="EMBL" id="JAABOQ010000002">
    <property type="protein sequence ID" value="NER16772.1"/>
    <property type="molecule type" value="Genomic_DNA"/>
</dbReference>
<dbReference type="AlphaFoldDB" id="A0A6M0CH14"/>
<gene>
    <name evidence="2" type="ORF">GWK10_06095</name>
</gene>
<dbReference type="InterPro" id="IPR045584">
    <property type="entry name" value="Pilin-like"/>
</dbReference>
<keyword evidence="3" id="KW-1185">Reference proteome</keyword>
<dbReference type="InterPro" id="IPR012902">
    <property type="entry name" value="N_methyl_site"/>
</dbReference>
<keyword evidence="1" id="KW-0472">Membrane</keyword>
<dbReference type="RefSeq" id="WP_164030260.1">
    <property type="nucleotide sequence ID" value="NZ_JAABOQ010000002.1"/>
</dbReference>
<protein>
    <submittedName>
        <fullName evidence="2">Prepilin-type N-terminal cleavage/methylation domain-containing protein</fullName>
    </submittedName>
</protein>
<sequence length="137" mass="15596">MRKNHLNHKLRAYNLQEILIVLAIIGILLLLALPRLMPLISKTKSLEAQTQLKQIYNMQTTFRYMHSKYSLDFDEIDFEAPNTVNQNGTANYSYEITEATGSTFKAVATAVVDFDGDGVFNIWEIDQNGNPKQVVKD</sequence>
<proteinExistence type="predicted"/>
<dbReference type="Gene3D" id="3.30.700.10">
    <property type="entry name" value="Glycoprotein, Type 4 Pilin"/>
    <property type="match status" value="1"/>
</dbReference>